<gene>
    <name evidence="1" type="ORF">LDLAKGPJ_00046</name>
</gene>
<organism evidence="1 2">
    <name type="scientific">Methanophagales virus GBV301</name>
    <dbReference type="NCBI Taxonomy" id="2999280"/>
    <lineage>
        <taxon>Viruses</taxon>
        <taxon>Duplodnaviria</taxon>
        <taxon>Heunggongvirae</taxon>
        <taxon>Uroviricota</taxon>
        <taxon>Caudoviricetes</taxon>
        <taxon>Nakonvirales</taxon>
        <taxon>Ekchuahviridae</taxon>
        <taxon>Kukulkanvirus</taxon>
        <taxon>Kukulkanvirus guaymasense</taxon>
    </lineage>
</organism>
<dbReference type="Proteomes" id="UP001156259">
    <property type="component" value="Segment"/>
</dbReference>
<evidence type="ECO:0000313" key="1">
    <source>
        <dbReference type="EMBL" id="WAE39470.1"/>
    </source>
</evidence>
<protein>
    <submittedName>
        <fullName evidence="1">Uncharacterized protein</fullName>
    </submittedName>
</protein>
<proteinExistence type="predicted"/>
<keyword evidence="2" id="KW-1185">Reference proteome</keyword>
<accession>A0A9E8V8C7</accession>
<reference evidence="1 2" key="1">
    <citation type="submission" date="2022-10" db="EMBL/GenBank/DDBJ databases">
        <title>Evolutionary Diversification of Methanotrophic Ca. Methanophagales (ANME-1) and Their Expansive Virome.</title>
        <authorList>
            <person name="Laso-Perez R."/>
            <person name="Wu F."/>
            <person name="Cremiere A."/>
            <person name="Speth D.R."/>
            <person name="Magyar J.S."/>
            <person name="Krupovic M."/>
            <person name="Orphan V.J."/>
        </authorList>
    </citation>
    <scope>NUCLEOTIDE SEQUENCE [LARGE SCALE GENOMIC DNA]</scope>
</reference>
<evidence type="ECO:0000313" key="2">
    <source>
        <dbReference type="Proteomes" id="UP001156259"/>
    </source>
</evidence>
<name>A0A9E8V8C7_9CAUD</name>
<sequence length="82" mass="9754">MSGIPLHPTSWGFRKSVLDLIVISHEMHIDEAHANFILKVVKTIRRYRNFVISQICANRRKVYNDRGYRIDKEWSKNWNGNI</sequence>
<dbReference type="EMBL" id="OP880252">
    <property type="protein sequence ID" value="WAE39470.1"/>
    <property type="molecule type" value="Genomic_DNA"/>
</dbReference>